<dbReference type="InterPro" id="IPR006073">
    <property type="entry name" value="GTP-bd"/>
</dbReference>
<gene>
    <name evidence="3" type="ORF">OP8BY_0343</name>
</gene>
<dbReference type="InterPro" id="IPR045001">
    <property type="entry name" value="DRG"/>
</dbReference>
<dbReference type="Gene3D" id="3.40.50.300">
    <property type="entry name" value="P-loop containing nucleotide triphosphate hydrolases"/>
    <property type="match status" value="1"/>
</dbReference>
<dbReference type="NCBIfam" id="TIGR00231">
    <property type="entry name" value="small_GTP"/>
    <property type="match status" value="1"/>
</dbReference>
<dbReference type="InterPro" id="IPR027417">
    <property type="entry name" value="P-loop_NTPase"/>
</dbReference>
<dbReference type="GO" id="GO:0003924">
    <property type="term" value="F:GTPase activity"/>
    <property type="evidence" value="ECO:0007669"/>
    <property type="project" value="InterPro"/>
</dbReference>
<dbReference type="SUPFAM" id="SSF52540">
    <property type="entry name" value="P-loop containing nucleoside triphosphate hydrolases"/>
    <property type="match status" value="1"/>
</dbReference>
<dbReference type="EMBL" id="QUAH01000009">
    <property type="protein sequence ID" value="RFT15453.1"/>
    <property type="molecule type" value="Genomic_DNA"/>
</dbReference>
<feature type="domain" description="G" evidence="1">
    <location>
        <begin position="81"/>
        <end position="184"/>
    </location>
</feature>
<dbReference type="Pfam" id="PF01926">
    <property type="entry name" value="MMR_HSR1"/>
    <property type="match status" value="1"/>
</dbReference>
<dbReference type="SUPFAM" id="SSF81271">
    <property type="entry name" value="TGS-like"/>
    <property type="match status" value="1"/>
</dbReference>
<dbReference type="AlphaFoldDB" id="A0A3E2BL30"/>
<feature type="domain" description="TGS" evidence="2">
    <location>
        <begin position="256"/>
        <end position="327"/>
    </location>
</feature>
<comment type="caution">
    <text evidence="3">The sequence shown here is derived from an EMBL/GenBank/DDBJ whole genome shotgun (WGS) entry which is preliminary data.</text>
</comment>
<protein>
    <submittedName>
        <fullName evidence="3">GTP-binding protein RBG1/RBG2</fullName>
    </submittedName>
</protein>
<dbReference type="CDD" id="cd01666">
    <property type="entry name" value="TGS_DRG"/>
    <property type="match status" value="1"/>
</dbReference>
<evidence type="ECO:0000259" key="1">
    <source>
        <dbReference type="Pfam" id="PF01926"/>
    </source>
</evidence>
<dbReference type="Pfam" id="PF02824">
    <property type="entry name" value="TGS"/>
    <property type="match status" value="1"/>
</dbReference>
<accession>A0A3E2BL30</accession>
<dbReference type="PRINTS" id="PR00326">
    <property type="entry name" value="GTP1OBG"/>
</dbReference>
<dbReference type="GO" id="GO:0005525">
    <property type="term" value="F:GTP binding"/>
    <property type="evidence" value="ECO:0007669"/>
    <property type="project" value="InterPro"/>
</dbReference>
<evidence type="ECO:0000259" key="2">
    <source>
        <dbReference type="Pfam" id="PF02824"/>
    </source>
</evidence>
<dbReference type="PANTHER" id="PTHR43127">
    <property type="entry name" value="DEVELOPMENTALLY-REGULATED GTP-BINDING PROTEIN 2"/>
    <property type="match status" value="1"/>
</dbReference>
<sequence>MPANLPPEYFEVEKTLRQAKTAEEKIAIMEKLLSIIPRHKGTEKLVALYRTKIAKLKEEIEQRPAARKGQLFRIEKSGAGQVIIIGPPNAGKSALIRALTGVEVEVADFPFTTRTASPYMMPFENIKIQLIDTPPITADFMESWLAEMVKMAEAVLVVLDASSPDSSGQLETIINRLKEKKVELVSEETVIPPDRFPFLKRALLVLNKCDLPGSGDLLEELDILFGKTLDRLLVSSVTAEGLENLRRRVFELLQIVRVYSKVPGKKPDYDSPFILKKGSNIMDLARQVHKDFAEKLNYARVWNKPGTINGLRVTREYLLTDEDTVELHL</sequence>
<reference evidence="3 4" key="1">
    <citation type="submission" date="2018-08" db="EMBL/GenBank/DDBJ databases">
        <title>Genome analysis of the thermophilic bacterium of the candidate phylum Aminicenantes from deep subsurface aquifer revealed its physiology and ecological role.</title>
        <authorList>
            <person name="Kadnikov V.V."/>
            <person name="Mardanov A.V."/>
            <person name="Beletsky A.V."/>
            <person name="Karnachuk O.V."/>
            <person name="Ravin N.V."/>
        </authorList>
    </citation>
    <scope>NUCLEOTIDE SEQUENCE [LARGE SCALE GENOMIC DNA]</scope>
    <source>
        <strain evidence="3">BY38</strain>
    </source>
</reference>
<evidence type="ECO:0000313" key="3">
    <source>
        <dbReference type="EMBL" id="RFT15453.1"/>
    </source>
</evidence>
<organism evidence="3 4">
    <name type="scientific">Candidatus Saccharicenans subterraneus</name>
    <dbReference type="NCBI Taxonomy" id="2508984"/>
    <lineage>
        <taxon>Bacteria</taxon>
        <taxon>Candidatus Aminicenantota</taxon>
        <taxon>Candidatus Aminicenantia</taxon>
        <taxon>Candidatus Aminicenantales</taxon>
        <taxon>Candidatus Saccharicenantaceae</taxon>
        <taxon>Candidatus Saccharicenans</taxon>
    </lineage>
</organism>
<dbReference type="Gene3D" id="3.10.20.30">
    <property type="match status" value="1"/>
</dbReference>
<name>A0A3E2BL30_9BACT</name>
<proteinExistence type="predicted"/>
<dbReference type="InterPro" id="IPR012675">
    <property type="entry name" value="Beta-grasp_dom_sf"/>
</dbReference>
<dbReference type="Proteomes" id="UP000257323">
    <property type="component" value="Unassembled WGS sequence"/>
</dbReference>
<evidence type="ECO:0000313" key="4">
    <source>
        <dbReference type="Proteomes" id="UP000257323"/>
    </source>
</evidence>
<dbReference type="InterPro" id="IPR005225">
    <property type="entry name" value="Small_GTP-bd"/>
</dbReference>
<dbReference type="InterPro" id="IPR012676">
    <property type="entry name" value="TGS-like"/>
</dbReference>
<dbReference type="InterPro" id="IPR004095">
    <property type="entry name" value="TGS"/>
</dbReference>